<evidence type="ECO:0000256" key="1">
    <source>
        <dbReference type="SAM" id="MobiDB-lite"/>
    </source>
</evidence>
<evidence type="ECO:0000313" key="2">
    <source>
        <dbReference type="EMBL" id="MFI9101634.1"/>
    </source>
</evidence>
<keyword evidence="3" id="KW-1185">Reference proteome</keyword>
<name>A0ABW8C5D0_9ACTN</name>
<evidence type="ECO:0000313" key="3">
    <source>
        <dbReference type="Proteomes" id="UP001614394"/>
    </source>
</evidence>
<protein>
    <submittedName>
        <fullName evidence="2">Uncharacterized protein</fullName>
    </submittedName>
</protein>
<comment type="caution">
    <text evidence="2">The sequence shown here is derived from an EMBL/GenBank/DDBJ whole genome shotgun (WGS) entry which is preliminary data.</text>
</comment>
<dbReference type="EMBL" id="JBITYG010000003">
    <property type="protein sequence ID" value="MFI9101634.1"/>
    <property type="molecule type" value="Genomic_DNA"/>
</dbReference>
<sequence length="142" mass="15506">MGTEHTEQPLAIDPERLAINQLQGLNCALCKARLYRARSLGPVPMGTGVHADYVELYACDPSCGATVVAEPHDWCHYCHDPILAPAAVPIGYRPGAAGPGRLLYADAKCRVAYRVIPLDQHPDSTDGRPRYRDREPFAPRSG</sequence>
<accession>A0ABW8C5D0</accession>
<reference evidence="2 3" key="1">
    <citation type="submission" date="2024-10" db="EMBL/GenBank/DDBJ databases">
        <title>The Natural Products Discovery Center: Release of the First 8490 Sequenced Strains for Exploring Actinobacteria Biosynthetic Diversity.</title>
        <authorList>
            <person name="Kalkreuter E."/>
            <person name="Kautsar S.A."/>
            <person name="Yang D."/>
            <person name="Bader C.D."/>
            <person name="Teijaro C.N."/>
            <person name="Fluegel L."/>
            <person name="Davis C.M."/>
            <person name="Simpson J.R."/>
            <person name="Lauterbach L."/>
            <person name="Steele A.D."/>
            <person name="Gui C."/>
            <person name="Meng S."/>
            <person name="Li G."/>
            <person name="Viehrig K."/>
            <person name="Ye F."/>
            <person name="Su P."/>
            <person name="Kiefer A.F."/>
            <person name="Nichols A."/>
            <person name="Cepeda A.J."/>
            <person name="Yan W."/>
            <person name="Fan B."/>
            <person name="Jiang Y."/>
            <person name="Adhikari A."/>
            <person name="Zheng C.-J."/>
            <person name="Schuster L."/>
            <person name="Cowan T.M."/>
            <person name="Smanski M.J."/>
            <person name="Chevrette M.G."/>
            <person name="De Carvalho L.P.S."/>
            <person name="Shen B."/>
        </authorList>
    </citation>
    <scope>NUCLEOTIDE SEQUENCE [LARGE SCALE GENOMIC DNA]</scope>
    <source>
        <strain evidence="2 3">NPDC053399</strain>
    </source>
</reference>
<dbReference type="Proteomes" id="UP001614394">
    <property type="component" value="Unassembled WGS sequence"/>
</dbReference>
<gene>
    <name evidence="2" type="ORF">ACIGXA_14035</name>
</gene>
<organism evidence="2 3">
    <name type="scientific">Streptomyces fildesensis</name>
    <dbReference type="NCBI Taxonomy" id="375757"/>
    <lineage>
        <taxon>Bacteria</taxon>
        <taxon>Bacillati</taxon>
        <taxon>Actinomycetota</taxon>
        <taxon>Actinomycetes</taxon>
        <taxon>Kitasatosporales</taxon>
        <taxon>Streptomycetaceae</taxon>
        <taxon>Streptomyces</taxon>
    </lineage>
</organism>
<proteinExistence type="predicted"/>
<feature type="region of interest" description="Disordered" evidence="1">
    <location>
        <begin position="120"/>
        <end position="142"/>
    </location>
</feature>
<dbReference type="RefSeq" id="WP_399648251.1">
    <property type="nucleotide sequence ID" value="NZ_JBITYG010000003.1"/>
</dbReference>